<dbReference type="Gene3D" id="1.20.1250.20">
    <property type="entry name" value="MFS general substrate transporter like domains"/>
    <property type="match status" value="2"/>
</dbReference>
<feature type="transmembrane region" description="Helical" evidence="4">
    <location>
        <begin position="184"/>
        <end position="203"/>
    </location>
</feature>
<dbReference type="InterPro" id="IPR050327">
    <property type="entry name" value="Proton-linked_MCT"/>
</dbReference>
<evidence type="ECO:0000313" key="7">
    <source>
        <dbReference type="Proteomes" id="UP000053257"/>
    </source>
</evidence>
<dbReference type="EMBL" id="KN840472">
    <property type="protein sequence ID" value="KIP08951.1"/>
    <property type="molecule type" value="Genomic_DNA"/>
</dbReference>
<feature type="transmembrane region" description="Helical" evidence="4">
    <location>
        <begin position="348"/>
        <end position="367"/>
    </location>
</feature>
<dbReference type="AlphaFoldDB" id="A0A0C3S1G4"/>
<dbReference type="Proteomes" id="UP000053257">
    <property type="component" value="Unassembled WGS sequence"/>
</dbReference>
<dbReference type="OrthoDB" id="6509908at2759"/>
<feature type="non-terminal residue" evidence="6">
    <location>
        <position position="1"/>
    </location>
</feature>
<dbReference type="Pfam" id="PF07690">
    <property type="entry name" value="MFS_1"/>
    <property type="match status" value="1"/>
</dbReference>
<sequence>MPPRTSHDSLDDDEKASDERTLQAQDGIRASSEGGIHDVALKDAEDDEYPDGGLRAWLVVFGGALGNAATFGFVNAWGEFQSYYETTLLSDTSPSTIAWIGSIQYAFSFVPGLVLGQLFDRGHLRVPLAMSTVAFVVCTLLVAQCKVYWQFLLCQGIAMGLAAGAIYAPLVAVVAHWFERRKGLALSVMALGSSISATVFPILVHNLIRTVGFQWTMRIIALIVLCLLIGTNLTLVRRLPPKASSGPIIDLREFKSLTYTVYCLATLTAFLGLYTMLTYINVSAELAGVDPNFAEYLVSIVNAGSIAGRVLSGYLGDRYGPLNVMAPSALLAGTTTFIWPFLRTQPGFIALGVINGVCNGAYGSIISQPVISMGETQTVGLRVGMFFTVLALGAVAGPPISGAINAATGGYKASGIYAGSCIFVSVILMLLSRHLLLKGKLHGKA</sequence>
<evidence type="ECO:0000256" key="3">
    <source>
        <dbReference type="SAM" id="MobiDB-lite"/>
    </source>
</evidence>
<keyword evidence="7" id="KW-1185">Reference proteome</keyword>
<dbReference type="PANTHER" id="PTHR11360">
    <property type="entry name" value="MONOCARBOXYLATE TRANSPORTER"/>
    <property type="match status" value="1"/>
</dbReference>
<dbReference type="GO" id="GO:0016020">
    <property type="term" value="C:membrane"/>
    <property type="evidence" value="ECO:0007669"/>
    <property type="project" value="UniProtKB-SubCell"/>
</dbReference>
<accession>A0A0C3S1G4</accession>
<evidence type="ECO:0000256" key="1">
    <source>
        <dbReference type="ARBA" id="ARBA00004141"/>
    </source>
</evidence>
<reference evidence="6 7" key="1">
    <citation type="journal article" date="2014" name="PLoS Genet.">
        <title>Analysis of the Phlebiopsis gigantea genome, transcriptome and secretome provides insight into its pioneer colonization strategies of wood.</title>
        <authorList>
            <person name="Hori C."/>
            <person name="Ishida T."/>
            <person name="Igarashi K."/>
            <person name="Samejima M."/>
            <person name="Suzuki H."/>
            <person name="Master E."/>
            <person name="Ferreira P."/>
            <person name="Ruiz-Duenas F.J."/>
            <person name="Held B."/>
            <person name="Canessa P."/>
            <person name="Larrondo L.F."/>
            <person name="Schmoll M."/>
            <person name="Druzhinina I.S."/>
            <person name="Kubicek C.P."/>
            <person name="Gaskell J.A."/>
            <person name="Kersten P."/>
            <person name="St John F."/>
            <person name="Glasner J."/>
            <person name="Sabat G."/>
            <person name="Splinter BonDurant S."/>
            <person name="Syed K."/>
            <person name="Yadav J."/>
            <person name="Mgbeahuruike A.C."/>
            <person name="Kovalchuk A."/>
            <person name="Asiegbu F.O."/>
            <person name="Lackner G."/>
            <person name="Hoffmeister D."/>
            <person name="Rencoret J."/>
            <person name="Gutierrez A."/>
            <person name="Sun H."/>
            <person name="Lindquist E."/>
            <person name="Barry K."/>
            <person name="Riley R."/>
            <person name="Grigoriev I.V."/>
            <person name="Henrissat B."/>
            <person name="Kues U."/>
            <person name="Berka R.M."/>
            <person name="Martinez A.T."/>
            <person name="Covert S.F."/>
            <person name="Blanchette R.A."/>
            <person name="Cullen D."/>
        </authorList>
    </citation>
    <scope>NUCLEOTIDE SEQUENCE [LARGE SCALE GENOMIC DNA]</scope>
    <source>
        <strain evidence="6 7">11061_1 CR5-6</strain>
    </source>
</reference>
<evidence type="ECO:0000259" key="5">
    <source>
        <dbReference type="PROSITE" id="PS50850"/>
    </source>
</evidence>
<feature type="transmembrane region" description="Helical" evidence="4">
    <location>
        <begin position="128"/>
        <end position="151"/>
    </location>
</feature>
<keyword evidence="4" id="KW-0472">Membrane</keyword>
<dbReference type="SUPFAM" id="SSF103473">
    <property type="entry name" value="MFS general substrate transporter"/>
    <property type="match status" value="1"/>
</dbReference>
<dbReference type="PANTHER" id="PTHR11360:SF234">
    <property type="entry name" value="MFS-TYPE TRANSPORTER DBAD-RELATED"/>
    <property type="match status" value="1"/>
</dbReference>
<dbReference type="CDD" id="cd17352">
    <property type="entry name" value="MFS_MCT_SLC16"/>
    <property type="match status" value="1"/>
</dbReference>
<evidence type="ECO:0000256" key="4">
    <source>
        <dbReference type="SAM" id="Phobius"/>
    </source>
</evidence>
<feature type="transmembrane region" description="Helical" evidence="4">
    <location>
        <begin position="56"/>
        <end position="77"/>
    </location>
</feature>
<dbReference type="InterPro" id="IPR036259">
    <property type="entry name" value="MFS_trans_sf"/>
</dbReference>
<proteinExistence type="inferred from homology"/>
<feature type="transmembrane region" description="Helical" evidence="4">
    <location>
        <begin position="322"/>
        <end position="342"/>
    </location>
</feature>
<dbReference type="InterPro" id="IPR011701">
    <property type="entry name" value="MFS"/>
</dbReference>
<feature type="region of interest" description="Disordered" evidence="3">
    <location>
        <begin position="1"/>
        <end position="33"/>
    </location>
</feature>
<dbReference type="GO" id="GO:0022857">
    <property type="term" value="F:transmembrane transporter activity"/>
    <property type="evidence" value="ECO:0007669"/>
    <property type="project" value="InterPro"/>
</dbReference>
<name>A0A0C3S1G4_PHLG1</name>
<evidence type="ECO:0000256" key="2">
    <source>
        <dbReference type="ARBA" id="ARBA00006727"/>
    </source>
</evidence>
<comment type="similarity">
    <text evidence="2">Belongs to the major facilitator superfamily. Monocarboxylate porter (TC 2.A.1.13) family.</text>
</comment>
<comment type="subcellular location">
    <subcellularLocation>
        <location evidence="1">Membrane</location>
        <topology evidence="1">Multi-pass membrane protein</topology>
    </subcellularLocation>
</comment>
<keyword evidence="4" id="KW-1133">Transmembrane helix</keyword>
<protein>
    <recommendedName>
        <fullName evidence="5">Major facilitator superfamily (MFS) profile domain-containing protein</fullName>
    </recommendedName>
</protein>
<feature type="transmembrane region" description="Helical" evidence="4">
    <location>
        <begin position="379"/>
        <end position="396"/>
    </location>
</feature>
<feature type="domain" description="Major facilitator superfamily (MFS) profile" evidence="5">
    <location>
        <begin position="218"/>
        <end position="445"/>
    </location>
</feature>
<organism evidence="6 7">
    <name type="scientific">Phlebiopsis gigantea (strain 11061_1 CR5-6)</name>
    <name type="common">White-rot fungus</name>
    <name type="synonym">Peniophora gigantea</name>
    <dbReference type="NCBI Taxonomy" id="745531"/>
    <lineage>
        <taxon>Eukaryota</taxon>
        <taxon>Fungi</taxon>
        <taxon>Dikarya</taxon>
        <taxon>Basidiomycota</taxon>
        <taxon>Agaricomycotina</taxon>
        <taxon>Agaricomycetes</taxon>
        <taxon>Polyporales</taxon>
        <taxon>Phanerochaetaceae</taxon>
        <taxon>Phlebiopsis</taxon>
    </lineage>
</organism>
<gene>
    <name evidence="6" type="ORF">PHLGIDRAFT_103592</name>
</gene>
<keyword evidence="4" id="KW-0812">Transmembrane</keyword>
<dbReference type="HOGENOM" id="CLU_001265_1_1_1"/>
<dbReference type="PROSITE" id="PS50850">
    <property type="entry name" value="MFS"/>
    <property type="match status" value="1"/>
</dbReference>
<dbReference type="InterPro" id="IPR020846">
    <property type="entry name" value="MFS_dom"/>
</dbReference>
<feature type="transmembrane region" description="Helical" evidence="4">
    <location>
        <begin position="215"/>
        <end position="236"/>
    </location>
</feature>
<feature type="transmembrane region" description="Helical" evidence="4">
    <location>
        <begin position="157"/>
        <end position="177"/>
    </location>
</feature>
<feature type="transmembrane region" description="Helical" evidence="4">
    <location>
        <begin position="257"/>
        <end position="276"/>
    </location>
</feature>
<feature type="transmembrane region" description="Helical" evidence="4">
    <location>
        <begin position="416"/>
        <end position="436"/>
    </location>
</feature>
<feature type="transmembrane region" description="Helical" evidence="4">
    <location>
        <begin position="296"/>
        <end position="315"/>
    </location>
</feature>
<evidence type="ECO:0000313" key="6">
    <source>
        <dbReference type="EMBL" id="KIP08951.1"/>
    </source>
</evidence>
<feature type="transmembrane region" description="Helical" evidence="4">
    <location>
        <begin position="97"/>
        <end position="116"/>
    </location>
</feature>